<dbReference type="GO" id="GO:0007129">
    <property type="term" value="P:homologous chromosome pairing at meiosis"/>
    <property type="evidence" value="ECO:0007669"/>
    <property type="project" value="InterPro"/>
</dbReference>
<feature type="non-terminal residue" evidence="2">
    <location>
        <position position="1"/>
    </location>
</feature>
<protein>
    <submittedName>
        <fullName evidence="2">SPATA22 isoform 9</fullName>
    </submittedName>
</protein>
<gene>
    <name evidence="2" type="ORF">CR201_G0041482</name>
</gene>
<dbReference type="GO" id="GO:0051445">
    <property type="term" value="P:regulation of meiotic cell cycle"/>
    <property type="evidence" value="ECO:0007669"/>
    <property type="project" value="TreeGrafter"/>
</dbReference>
<reference evidence="2" key="1">
    <citation type="submission" date="2017-12" db="EMBL/GenBank/DDBJ databases">
        <title>High-resolution comparative analysis of great ape genomes.</title>
        <authorList>
            <person name="Pollen A."/>
            <person name="Hastie A."/>
            <person name="Hormozdiari F."/>
            <person name="Dougherty M."/>
            <person name="Liu R."/>
            <person name="Chaisson M."/>
            <person name="Hoppe E."/>
            <person name="Hill C."/>
            <person name="Pang A."/>
            <person name="Hillier L."/>
            <person name="Baker C."/>
            <person name="Armstrong J."/>
            <person name="Shendure J."/>
            <person name="Paten B."/>
            <person name="Wilson R."/>
            <person name="Chao H."/>
            <person name="Schneider V."/>
            <person name="Ventura M."/>
            <person name="Kronenberg Z."/>
            <person name="Murali S."/>
            <person name="Gordon D."/>
            <person name="Cantsilieris S."/>
            <person name="Munson K."/>
            <person name="Nelson B."/>
            <person name="Raja A."/>
            <person name="Underwood J."/>
            <person name="Diekhans M."/>
            <person name="Fiddes I."/>
            <person name="Haussler D."/>
            <person name="Eichler E."/>
        </authorList>
    </citation>
    <scope>NUCLEOTIDE SEQUENCE [LARGE SCALE GENOMIC DNA]</scope>
    <source>
        <strain evidence="2">Susie</strain>
    </source>
</reference>
<sequence>ARMLRTRGMMMHNEDNSCLPVPLFNQKKRNRQPLTSNPLKDDPDWAWEAVNPELAPVMKTVDTRQIPHSVSRPLRSQDSIFNSIQSNTGRSQGGWSYRDGNKNTSLKTWNKNDFKPQCKRTNFVANDGKNSCPMSSGAQQQKQLRIPEPSNLSHNKETELLRQTHSSKISGSTMRGLDKNSALQTLKPNFQQNQYKKQMLDDIPEDNT</sequence>
<evidence type="ECO:0000313" key="2">
    <source>
        <dbReference type="EMBL" id="PNJ22601.1"/>
    </source>
</evidence>
<dbReference type="EMBL" id="NDHI03003557">
    <property type="protein sequence ID" value="PNJ22601.1"/>
    <property type="molecule type" value="Genomic_DNA"/>
</dbReference>
<dbReference type="GO" id="GO:0000711">
    <property type="term" value="P:meiotic DNA repair synthesis"/>
    <property type="evidence" value="ECO:0007669"/>
    <property type="project" value="InterPro"/>
</dbReference>
<dbReference type="GO" id="GO:0007276">
    <property type="term" value="P:gamete generation"/>
    <property type="evidence" value="ECO:0007669"/>
    <property type="project" value="InterPro"/>
</dbReference>
<feature type="region of interest" description="Disordered" evidence="1">
    <location>
        <begin position="84"/>
        <end position="155"/>
    </location>
</feature>
<dbReference type="AlphaFoldDB" id="A0A2J8SP96"/>
<feature type="compositionally biased region" description="Polar residues" evidence="1">
    <location>
        <begin position="84"/>
        <end position="94"/>
    </location>
</feature>
<dbReference type="PANTHER" id="PTHR35258">
    <property type="entry name" value="SPERMATOGENESIS-ASSOCIATED PROTEIN 22"/>
    <property type="match status" value="1"/>
</dbReference>
<dbReference type="PANTHER" id="PTHR35258:SF1">
    <property type="entry name" value="SPERMATOGENESIS-ASSOCIATED PROTEIN 22"/>
    <property type="match status" value="1"/>
</dbReference>
<feature type="region of interest" description="Disordered" evidence="1">
    <location>
        <begin position="186"/>
        <end position="208"/>
    </location>
</feature>
<evidence type="ECO:0000256" key="1">
    <source>
        <dbReference type="SAM" id="MobiDB-lite"/>
    </source>
</evidence>
<comment type="caution">
    <text evidence="2">The sequence shown here is derived from an EMBL/GenBank/DDBJ whole genome shotgun (WGS) entry which is preliminary data.</text>
</comment>
<feature type="compositionally biased region" description="Polar residues" evidence="1">
    <location>
        <begin position="119"/>
        <end position="143"/>
    </location>
</feature>
<name>A0A2J8SP96_PONAB</name>
<organism evidence="2">
    <name type="scientific">Pongo abelii</name>
    <name type="common">Sumatran orangutan</name>
    <name type="synonym">Pongo pygmaeus abelii</name>
    <dbReference type="NCBI Taxonomy" id="9601"/>
    <lineage>
        <taxon>Eukaryota</taxon>
        <taxon>Metazoa</taxon>
        <taxon>Chordata</taxon>
        <taxon>Craniata</taxon>
        <taxon>Vertebrata</taxon>
        <taxon>Euteleostomi</taxon>
        <taxon>Mammalia</taxon>
        <taxon>Eutheria</taxon>
        <taxon>Euarchontoglires</taxon>
        <taxon>Primates</taxon>
        <taxon>Haplorrhini</taxon>
        <taxon>Catarrhini</taxon>
        <taxon>Hominidae</taxon>
        <taxon>Pongo</taxon>
    </lineage>
</organism>
<accession>A0A2J8SP96</accession>
<proteinExistence type="predicted"/>
<dbReference type="InterPro" id="IPR033536">
    <property type="entry name" value="Spata22"/>
</dbReference>
<feature type="non-terminal residue" evidence="2">
    <location>
        <position position="208"/>
    </location>
</feature>
<feature type="compositionally biased region" description="Polar residues" evidence="1">
    <location>
        <begin position="186"/>
        <end position="196"/>
    </location>
</feature>